<proteinExistence type="inferred from homology"/>
<evidence type="ECO:0000313" key="14">
    <source>
        <dbReference type="Proteomes" id="UP000009286"/>
    </source>
</evidence>
<dbReference type="SMART" id="SM00836">
    <property type="entry name" value="DALR_1"/>
    <property type="match status" value="1"/>
</dbReference>
<dbReference type="STRING" id="856793.MICA_381"/>
<dbReference type="GO" id="GO:0005737">
    <property type="term" value="C:cytoplasm"/>
    <property type="evidence" value="ECO:0007669"/>
    <property type="project" value="UniProtKB-SubCell"/>
</dbReference>
<dbReference type="AlphaFoldDB" id="G2KR74"/>
<feature type="short sequence motif" description="'HIGH' region" evidence="9">
    <location>
        <begin position="127"/>
        <end position="137"/>
    </location>
</feature>
<feature type="domain" description="DALR anticodon binding" evidence="11">
    <location>
        <begin position="477"/>
        <end position="592"/>
    </location>
</feature>
<dbReference type="Gene3D" id="3.40.50.620">
    <property type="entry name" value="HUPs"/>
    <property type="match status" value="1"/>
</dbReference>
<dbReference type="InterPro" id="IPR014729">
    <property type="entry name" value="Rossmann-like_a/b/a_fold"/>
</dbReference>
<evidence type="ECO:0000256" key="10">
    <source>
        <dbReference type="RuleBase" id="RU363038"/>
    </source>
</evidence>
<evidence type="ECO:0000259" key="11">
    <source>
        <dbReference type="SMART" id="SM00836"/>
    </source>
</evidence>
<keyword evidence="7 9" id="KW-0030">Aminoacyl-tRNA synthetase</keyword>
<comment type="subunit">
    <text evidence="9">Monomer.</text>
</comment>
<dbReference type="InterPro" id="IPR036695">
    <property type="entry name" value="Arg-tRNA-synth_N_sf"/>
</dbReference>
<dbReference type="PANTHER" id="PTHR11956:SF5">
    <property type="entry name" value="ARGININE--TRNA LIGASE, CYTOPLASMIC"/>
    <property type="match status" value="1"/>
</dbReference>
<dbReference type="InterPro" id="IPR001278">
    <property type="entry name" value="Arg-tRNA-ligase"/>
</dbReference>
<name>G2KR74_MICAA</name>
<dbReference type="NCBIfam" id="TIGR00456">
    <property type="entry name" value="argS"/>
    <property type="match status" value="1"/>
</dbReference>
<dbReference type="Pfam" id="PF00750">
    <property type="entry name" value="tRNA-synt_1d"/>
    <property type="match status" value="1"/>
</dbReference>
<reference evidence="13 14" key="1">
    <citation type="journal article" date="2011" name="BMC Genomics">
        <title>Genomic insights into an obligate epibiotic bacterial predator: Micavibrio aeruginosavorus ARL-13.</title>
        <authorList>
            <person name="Wang Z."/>
            <person name="Kadouri D."/>
            <person name="Wu M."/>
        </authorList>
    </citation>
    <scope>NUCLEOTIDE SEQUENCE [LARGE SCALE GENOMIC DNA]</scope>
    <source>
        <strain evidence="13 14">ARL-13</strain>
    </source>
</reference>
<evidence type="ECO:0000256" key="7">
    <source>
        <dbReference type="ARBA" id="ARBA00023146"/>
    </source>
</evidence>
<dbReference type="EC" id="6.1.1.19" evidence="9"/>
<dbReference type="InterPro" id="IPR009080">
    <property type="entry name" value="tRNAsynth_Ia_anticodon-bd"/>
</dbReference>
<dbReference type="Pfam" id="PF03485">
    <property type="entry name" value="Arg_tRNA_synt_N"/>
    <property type="match status" value="1"/>
</dbReference>
<accession>G2KR74</accession>
<dbReference type="EMBL" id="CP002382">
    <property type="protein sequence ID" value="AEP08726.1"/>
    <property type="molecule type" value="Genomic_DNA"/>
</dbReference>
<keyword evidence="4 9" id="KW-0547">Nucleotide-binding</keyword>
<protein>
    <recommendedName>
        <fullName evidence="9">Arginine--tRNA ligase</fullName>
        <ecNumber evidence="9">6.1.1.19</ecNumber>
    </recommendedName>
    <alternativeName>
        <fullName evidence="9">Arginyl-tRNA synthetase</fullName>
        <shortName evidence="9">ArgRS</shortName>
    </alternativeName>
</protein>
<dbReference type="Gene3D" id="1.10.730.10">
    <property type="entry name" value="Isoleucyl-tRNA Synthetase, Domain 1"/>
    <property type="match status" value="1"/>
</dbReference>
<evidence type="ECO:0000313" key="13">
    <source>
        <dbReference type="EMBL" id="AEP08726.1"/>
    </source>
</evidence>
<dbReference type="InterPro" id="IPR035684">
    <property type="entry name" value="ArgRS_core"/>
</dbReference>
<evidence type="ECO:0000256" key="4">
    <source>
        <dbReference type="ARBA" id="ARBA00022741"/>
    </source>
</evidence>
<dbReference type="SMART" id="SM01016">
    <property type="entry name" value="Arg_tRNA_synt_N"/>
    <property type="match status" value="1"/>
</dbReference>
<comment type="subcellular location">
    <subcellularLocation>
        <location evidence="9">Cytoplasm</location>
    </subcellularLocation>
</comment>
<dbReference type="KEGG" id="mai:MICA_381"/>
<keyword evidence="6 9" id="KW-0648">Protein biosynthesis</keyword>
<feature type="domain" description="Arginyl tRNA synthetase N-terminal" evidence="12">
    <location>
        <begin position="6"/>
        <end position="91"/>
    </location>
</feature>
<gene>
    <name evidence="9 13" type="primary">argS</name>
    <name evidence="13" type="ordered locus">MICA_381</name>
</gene>
<dbReference type="InterPro" id="IPR008909">
    <property type="entry name" value="DALR_anticod-bd"/>
</dbReference>
<dbReference type="SUPFAM" id="SSF52374">
    <property type="entry name" value="Nucleotidylyl transferase"/>
    <property type="match status" value="1"/>
</dbReference>
<keyword evidence="14" id="KW-1185">Reference proteome</keyword>
<evidence type="ECO:0000256" key="8">
    <source>
        <dbReference type="ARBA" id="ARBA00049339"/>
    </source>
</evidence>
<evidence type="ECO:0000256" key="2">
    <source>
        <dbReference type="ARBA" id="ARBA00022490"/>
    </source>
</evidence>
<dbReference type="eggNOG" id="COG0018">
    <property type="taxonomic scope" value="Bacteria"/>
</dbReference>
<dbReference type="PANTHER" id="PTHR11956">
    <property type="entry name" value="ARGINYL-TRNA SYNTHETASE"/>
    <property type="match status" value="1"/>
</dbReference>
<dbReference type="HOGENOM" id="CLU_006406_5_1_5"/>
<dbReference type="Proteomes" id="UP000009286">
    <property type="component" value="Chromosome"/>
</dbReference>
<dbReference type="Gene3D" id="3.30.1360.70">
    <property type="entry name" value="Arginyl tRNA synthetase N-terminal domain"/>
    <property type="match status" value="1"/>
</dbReference>
<dbReference type="Pfam" id="PF05746">
    <property type="entry name" value="DALR_1"/>
    <property type="match status" value="1"/>
</dbReference>
<dbReference type="SUPFAM" id="SSF47323">
    <property type="entry name" value="Anticodon-binding domain of a subclass of class I aminoacyl-tRNA synthetases"/>
    <property type="match status" value="1"/>
</dbReference>
<evidence type="ECO:0000256" key="1">
    <source>
        <dbReference type="ARBA" id="ARBA00005594"/>
    </source>
</evidence>
<evidence type="ECO:0000256" key="5">
    <source>
        <dbReference type="ARBA" id="ARBA00022840"/>
    </source>
</evidence>
<comment type="catalytic activity">
    <reaction evidence="8 9">
        <text>tRNA(Arg) + L-arginine + ATP = L-arginyl-tRNA(Arg) + AMP + diphosphate</text>
        <dbReference type="Rhea" id="RHEA:20301"/>
        <dbReference type="Rhea" id="RHEA-COMP:9658"/>
        <dbReference type="Rhea" id="RHEA-COMP:9673"/>
        <dbReference type="ChEBI" id="CHEBI:30616"/>
        <dbReference type="ChEBI" id="CHEBI:32682"/>
        <dbReference type="ChEBI" id="CHEBI:33019"/>
        <dbReference type="ChEBI" id="CHEBI:78442"/>
        <dbReference type="ChEBI" id="CHEBI:78513"/>
        <dbReference type="ChEBI" id="CHEBI:456215"/>
        <dbReference type="EC" id="6.1.1.19"/>
    </reaction>
</comment>
<dbReference type="InterPro" id="IPR001412">
    <property type="entry name" value="aa-tRNA-synth_I_CS"/>
</dbReference>
<dbReference type="HAMAP" id="MF_00123">
    <property type="entry name" value="Arg_tRNA_synth"/>
    <property type="match status" value="1"/>
</dbReference>
<evidence type="ECO:0000256" key="3">
    <source>
        <dbReference type="ARBA" id="ARBA00022598"/>
    </source>
</evidence>
<organism evidence="13 14">
    <name type="scientific">Micavibrio aeruginosavorus (strain ARL-13)</name>
    <dbReference type="NCBI Taxonomy" id="856793"/>
    <lineage>
        <taxon>Bacteria</taxon>
        <taxon>Pseudomonadati</taxon>
        <taxon>Bdellovibrionota</taxon>
        <taxon>Bdellovibrionia</taxon>
        <taxon>Bdellovibrionales</taxon>
        <taxon>Pseudobdellovibrionaceae</taxon>
        <taxon>Micavibrio</taxon>
    </lineage>
</organism>
<keyword evidence="3 9" id="KW-0436">Ligase</keyword>
<dbReference type="SUPFAM" id="SSF55190">
    <property type="entry name" value="Arginyl-tRNA synthetase (ArgRS), N-terminal 'additional' domain"/>
    <property type="match status" value="1"/>
</dbReference>
<dbReference type="GO" id="GO:0004814">
    <property type="term" value="F:arginine-tRNA ligase activity"/>
    <property type="evidence" value="ECO:0007669"/>
    <property type="project" value="UniProtKB-UniRule"/>
</dbReference>
<sequence>MVKIMTSLIQTLSQIVGDAFVAEGLDAAMGAVRVSDRPDLAQFQCNGAMMAAKAAKKNPRAVADAISARLSANPIFAKIEIAGPGFINLVLTDAYLSGFAEGLKGDDRFGAVPYATGKTMVLDYGGPNVAKAMHIGHLRPCIIGDCLRRMAIFAGYKAIGDVHLGDWGTPMGMILSELEINHPEWPYFDANFTGPYPAEPPVTMADLEVIYPRAANACKDDPARMDAARQATVELQDGRPGYRALWKHFVDVSIAGVKRNYDLLGVHFDLWKGEADSHPYIAPMVDDLRKRGIAIEDNGAVIVPVKTDDDQKEIPPLILYKRDGAVMYGTTDLATIVERVKDFNPDKIVYVVDQRQSLHFEQVFRAARIGAIVRDDVELTHAGFGTMNGADGKPFKTRAGGVMRLEDMIGMARDAVVEQMKSANVAQDMDDAAKDKVALQVAVAAIKFADLQNQRQSDYIFDLNRFTSFEGKTGPYLQYQAVRIKSLLKKAADQGFEPADTITVNDEGRALILLMAEWPETVEMALRNYTPHVLCDFVYRMANAYSSFYGNYHILSESDAGLRSSRLALSALTFKHIELALNMLGIDVPERM</sequence>
<evidence type="ECO:0000256" key="9">
    <source>
        <dbReference type="HAMAP-Rule" id="MF_00123"/>
    </source>
</evidence>
<dbReference type="PRINTS" id="PR01038">
    <property type="entry name" value="TRNASYNTHARG"/>
</dbReference>
<keyword evidence="2 9" id="KW-0963">Cytoplasm</keyword>
<evidence type="ECO:0000256" key="6">
    <source>
        <dbReference type="ARBA" id="ARBA00022917"/>
    </source>
</evidence>
<dbReference type="PROSITE" id="PS00178">
    <property type="entry name" value="AA_TRNA_LIGASE_I"/>
    <property type="match status" value="1"/>
</dbReference>
<dbReference type="GO" id="GO:0005524">
    <property type="term" value="F:ATP binding"/>
    <property type="evidence" value="ECO:0007669"/>
    <property type="project" value="UniProtKB-UniRule"/>
</dbReference>
<dbReference type="InterPro" id="IPR005148">
    <property type="entry name" value="Arg-tRNA-synth_N"/>
</dbReference>
<dbReference type="GO" id="GO:0006420">
    <property type="term" value="P:arginyl-tRNA aminoacylation"/>
    <property type="evidence" value="ECO:0007669"/>
    <property type="project" value="UniProtKB-UniRule"/>
</dbReference>
<comment type="similarity">
    <text evidence="1 9 10">Belongs to the class-I aminoacyl-tRNA synthetase family.</text>
</comment>
<keyword evidence="5 9" id="KW-0067">ATP-binding</keyword>
<evidence type="ECO:0000259" key="12">
    <source>
        <dbReference type="SMART" id="SM01016"/>
    </source>
</evidence>